<gene>
    <name evidence="2" type="ordered locus">Htur_4572</name>
</gene>
<keyword evidence="2" id="KW-0614">Plasmid</keyword>
<dbReference type="Pfam" id="PF24035">
    <property type="entry name" value="DUF7344"/>
    <property type="match status" value="1"/>
</dbReference>
<dbReference type="KEGG" id="htu:Htur_4572"/>
<evidence type="ECO:0000259" key="1">
    <source>
        <dbReference type="Pfam" id="PF24035"/>
    </source>
</evidence>
<reference evidence="2 3" key="1">
    <citation type="journal article" date="2010" name="Stand. Genomic Sci.">
        <title>Complete genome sequence of Haloterrigena turkmenica type strain (4k).</title>
        <authorList>
            <person name="Saunders E."/>
            <person name="Tindall B.J."/>
            <person name="Fahnrich R."/>
            <person name="Lapidus A."/>
            <person name="Copeland A."/>
            <person name="Del Rio T.G."/>
            <person name="Lucas S."/>
            <person name="Chen F."/>
            <person name="Tice H."/>
            <person name="Cheng J.F."/>
            <person name="Han C."/>
            <person name="Detter J.C."/>
            <person name="Bruce D."/>
            <person name="Goodwin L."/>
            <person name="Chain P."/>
            <person name="Pitluck S."/>
            <person name="Pati A."/>
            <person name="Ivanova N."/>
            <person name="Mavromatis K."/>
            <person name="Chen A."/>
            <person name="Palaniappan K."/>
            <person name="Land M."/>
            <person name="Hauser L."/>
            <person name="Chang Y.J."/>
            <person name="Jeffries C.D."/>
            <person name="Brettin T."/>
            <person name="Rohde M."/>
            <person name="Goker M."/>
            <person name="Bristow J."/>
            <person name="Eisen J.A."/>
            <person name="Markowitz V."/>
            <person name="Hugenholtz P."/>
            <person name="Klenk H.P."/>
            <person name="Kyrpides N.C."/>
        </authorList>
    </citation>
    <scope>NUCLEOTIDE SEQUENCE [LARGE SCALE GENOMIC DNA]</scope>
    <source>
        <strain evidence="3">ATCC 51198 / DSM 5511 / JCM 9101 / NCIMB 13204 / VKM B-1734 / 4k</strain>
    </source>
</reference>
<organism evidence="2 3">
    <name type="scientific">Haloterrigena turkmenica (strain ATCC 51198 / DSM 5511 / JCM 9101 / NCIMB 13204 / VKM B-1734 / 4k)</name>
    <name type="common">Halococcus turkmenicus</name>
    <dbReference type="NCBI Taxonomy" id="543526"/>
    <lineage>
        <taxon>Archaea</taxon>
        <taxon>Methanobacteriati</taxon>
        <taxon>Methanobacteriota</taxon>
        <taxon>Stenosarchaea group</taxon>
        <taxon>Halobacteria</taxon>
        <taxon>Halobacteriales</taxon>
        <taxon>Natrialbaceae</taxon>
        <taxon>Haloterrigena</taxon>
    </lineage>
</organism>
<name>D2S1W9_HALTV</name>
<accession>D2S1W9</accession>
<dbReference type="HOGENOM" id="CLU_131305_4_2_2"/>
<geneLocation type="plasmid" evidence="2 3">
    <name>pHTUR02</name>
</geneLocation>
<dbReference type="AlphaFoldDB" id="D2S1W9"/>
<dbReference type="Gene3D" id="1.10.10.10">
    <property type="entry name" value="Winged helix-like DNA-binding domain superfamily/Winged helix DNA-binding domain"/>
    <property type="match status" value="1"/>
</dbReference>
<feature type="domain" description="DUF7344" evidence="1">
    <location>
        <begin position="16"/>
        <end position="93"/>
    </location>
</feature>
<dbReference type="InterPro" id="IPR036388">
    <property type="entry name" value="WH-like_DNA-bd_sf"/>
</dbReference>
<sequence>MSVKERTIEDVCDTLQLLGHERRFYAVLCLREAQTALTLHELANNVSIRENSSRLREIPDDVITTTQQSLYHVHIPQLRDAGVVAYDSHRDAIRFSNDNVLVESIIDSQFLE</sequence>
<dbReference type="InterPro" id="IPR055768">
    <property type="entry name" value="DUF7344"/>
</dbReference>
<dbReference type="EMBL" id="CP001862">
    <property type="protein sequence ID" value="ADB63366.1"/>
    <property type="molecule type" value="Genomic_DNA"/>
</dbReference>
<keyword evidence="3" id="KW-1185">Reference proteome</keyword>
<proteinExistence type="predicted"/>
<dbReference type="Proteomes" id="UP000001903">
    <property type="component" value="Plasmid pHTUR02"/>
</dbReference>
<protein>
    <recommendedName>
        <fullName evidence="1">DUF7344 domain-containing protein</fullName>
    </recommendedName>
</protein>
<evidence type="ECO:0000313" key="2">
    <source>
        <dbReference type="EMBL" id="ADB63366.1"/>
    </source>
</evidence>
<evidence type="ECO:0000313" key="3">
    <source>
        <dbReference type="Proteomes" id="UP000001903"/>
    </source>
</evidence>